<gene>
    <name evidence="9" type="ORF">OSTLU_88774</name>
</gene>
<proteinExistence type="inferred from homology"/>
<evidence type="ECO:0000313" key="10">
    <source>
        <dbReference type="Proteomes" id="UP000001568"/>
    </source>
</evidence>
<name>A4S5M5_OSTLU</name>
<evidence type="ECO:0000256" key="3">
    <source>
        <dbReference type="ARBA" id="ARBA00022692"/>
    </source>
</evidence>
<dbReference type="InterPro" id="IPR023395">
    <property type="entry name" value="MCP_dom_sf"/>
</dbReference>
<dbReference type="PRINTS" id="PR00926">
    <property type="entry name" value="MITOCARRIER"/>
</dbReference>
<dbReference type="Proteomes" id="UP000001568">
    <property type="component" value="Chromosome 12"/>
</dbReference>
<sequence>MGRDARGQAAKTAPGEPRSARASAEKKKNPAASFIGGASAGLVSSALLQPFEVVKTKMQAEKLRGARGMVNVAADVVKTNGMKGLWSGVSASCVRTTAGAGLYFFLLERVTRELAASFNKEKATPFERSAMTFGAGCSARMVAAVLLNPITVVKTRMEYAGANAGVRQGMVATFASVARKEGAGGLFSGLGSTVARDAPFSGLNLLLFTQTRHLMHEVARMQNREAGAADTFIAGALAGAGATFLTHPPDVIRTRVQLGRIMTQQSGSKMPAVSLAKILREEGVRALWVGSLPRVTRRTFQQAITWSMFDFVSRALGGTDIFQR</sequence>
<dbReference type="GO" id="GO:1904983">
    <property type="term" value="P:glycine import into mitochondrion"/>
    <property type="evidence" value="ECO:0007669"/>
    <property type="project" value="TreeGrafter"/>
</dbReference>
<dbReference type="GO" id="GO:0016020">
    <property type="term" value="C:membrane"/>
    <property type="evidence" value="ECO:0007669"/>
    <property type="project" value="UniProtKB-SubCell"/>
</dbReference>
<dbReference type="HOGENOM" id="CLU_015166_0_3_1"/>
<feature type="repeat" description="Solcar" evidence="6">
    <location>
        <begin position="28"/>
        <end position="113"/>
    </location>
</feature>
<dbReference type="EMBL" id="CP000592">
    <property type="protein sequence ID" value="ABO98928.1"/>
    <property type="molecule type" value="Genomic_DNA"/>
</dbReference>
<feature type="repeat" description="Solcar" evidence="6">
    <location>
        <begin position="127"/>
        <end position="214"/>
    </location>
</feature>
<dbReference type="Gramene" id="ABO98928">
    <property type="protein sequence ID" value="ABO98928"/>
    <property type="gene ID" value="OSTLU_88774"/>
</dbReference>
<dbReference type="OrthoDB" id="1924968at2759"/>
<dbReference type="KEGG" id="olu:OSTLU_88774"/>
<dbReference type="PROSITE" id="PS50920">
    <property type="entry name" value="SOLCAR"/>
    <property type="match status" value="3"/>
</dbReference>
<keyword evidence="4" id="KW-0677">Repeat</keyword>
<dbReference type="InterPro" id="IPR018108">
    <property type="entry name" value="MCP_transmembrane"/>
</dbReference>
<evidence type="ECO:0000256" key="1">
    <source>
        <dbReference type="ARBA" id="ARBA00004141"/>
    </source>
</evidence>
<dbReference type="GeneID" id="5004664"/>
<dbReference type="InterPro" id="IPR002067">
    <property type="entry name" value="MCP"/>
</dbReference>
<dbReference type="Gene3D" id="1.50.40.10">
    <property type="entry name" value="Mitochondrial carrier domain"/>
    <property type="match status" value="1"/>
</dbReference>
<evidence type="ECO:0000256" key="6">
    <source>
        <dbReference type="PROSITE-ProRule" id="PRU00282"/>
    </source>
</evidence>
<comment type="subcellular location">
    <subcellularLocation>
        <location evidence="1">Membrane</location>
        <topology evidence="1">Multi-pass membrane protein</topology>
    </subcellularLocation>
</comment>
<evidence type="ECO:0000313" key="9">
    <source>
        <dbReference type="EMBL" id="ABO98928.1"/>
    </source>
</evidence>
<dbReference type="PANTHER" id="PTHR46181:SF3">
    <property type="entry name" value="MITOCHONDRIAL GLYCINE TRANSPORTER"/>
    <property type="match status" value="1"/>
</dbReference>
<dbReference type="Pfam" id="PF00153">
    <property type="entry name" value="Mito_carr"/>
    <property type="match status" value="3"/>
</dbReference>
<protein>
    <submittedName>
        <fullName evidence="9">MC family transporter: succinate/fumarate</fullName>
    </submittedName>
</protein>
<organism evidence="9 10">
    <name type="scientific">Ostreococcus lucimarinus (strain CCE9901)</name>
    <dbReference type="NCBI Taxonomy" id="436017"/>
    <lineage>
        <taxon>Eukaryota</taxon>
        <taxon>Viridiplantae</taxon>
        <taxon>Chlorophyta</taxon>
        <taxon>Mamiellophyceae</taxon>
        <taxon>Mamiellales</taxon>
        <taxon>Bathycoccaceae</taxon>
        <taxon>Ostreococcus</taxon>
    </lineage>
</organism>
<evidence type="ECO:0000256" key="4">
    <source>
        <dbReference type="ARBA" id="ARBA00022737"/>
    </source>
</evidence>
<dbReference type="RefSeq" id="XP_001420635.1">
    <property type="nucleotide sequence ID" value="XM_001420598.1"/>
</dbReference>
<dbReference type="AlphaFoldDB" id="A4S5M5"/>
<comment type="similarity">
    <text evidence="7">Belongs to the mitochondrial carrier (TC 2.A.29) family.</text>
</comment>
<keyword evidence="3 6" id="KW-0812">Transmembrane</keyword>
<accession>A4S5M5</accession>
<dbReference type="SUPFAM" id="SSF103506">
    <property type="entry name" value="Mitochondrial carrier"/>
    <property type="match status" value="1"/>
</dbReference>
<reference evidence="9 10" key="1">
    <citation type="journal article" date="2007" name="Proc. Natl. Acad. Sci. U.S.A.">
        <title>The tiny eukaryote Ostreococcus provides genomic insights into the paradox of plankton speciation.</title>
        <authorList>
            <person name="Palenik B."/>
            <person name="Grimwood J."/>
            <person name="Aerts A."/>
            <person name="Rouze P."/>
            <person name="Salamov A."/>
            <person name="Putnam N."/>
            <person name="Dupont C."/>
            <person name="Jorgensen R."/>
            <person name="Derelle E."/>
            <person name="Rombauts S."/>
            <person name="Zhou K."/>
            <person name="Otillar R."/>
            <person name="Merchant S.S."/>
            <person name="Podell S."/>
            <person name="Gaasterland T."/>
            <person name="Napoli C."/>
            <person name="Gendler K."/>
            <person name="Manuell A."/>
            <person name="Tai V."/>
            <person name="Vallon O."/>
            <person name="Piganeau G."/>
            <person name="Jancek S."/>
            <person name="Heijde M."/>
            <person name="Jabbari K."/>
            <person name="Bowler C."/>
            <person name="Lohr M."/>
            <person name="Robbens S."/>
            <person name="Werner G."/>
            <person name="Dubchak I."/>
            <person name="Pazour G.J."/>
            <person name="Ren Q."/>
            <person name="Paulsen I."/>
            <person name="Delwiche C."/>
            <person name="Schmutz J."/>
            <person name="Rokhsar D."/>
            <person name="Van de Peer Y."/>
            <person name="Moreau H."/>
            <person name="Grigoriev I.V."/>
        </authorList>
    </citation>
    <scope>NUCLEOTIDE SEQUENCE [LARGE SCALE GENOMIC DNA]</scope>
    <source>
        <strain evidence="9 10">CCE9901</strain>
    </source>
</reference>
<dbReference type="GO" id="GO:0015187">
    <property type="term" value="F:glycine transmembrane transporter activity"/>
    <property type="evidence" value="ECO:0007669"/>
    <property type="project" value="TreeGrafter"/>
</dbReference>
<dbReference type="OMA" id="WGIYEEL"/>
<feature type="repeat" description="Solcar" evidence="6">
    <location>
        <begin position="226"/>
        <end position="315"/>
    </location>
</feature>
<keyword evidence="5 6" id="KW-0472">Membrane</keyword>
<dbReference type="GO" id="GO:0005739">
    <property type="term" value="C:mitochondrion"/>
    <property type="evidence" value="ECO:0007669"/>
    <property type="project" value="TreeGrafter"/>
</dbReference>
<keyword evidence="2 7" id="KW-0813">Transport</keyword>
<feature type="region of interest" description="Disordered" evidence="8">
    <location>
        <begin position="1"/>
        <end position="28"/>
    </location>
</feature>
<dbReference type="PANTHER" id="PTHR46181">
    <property type="entry name" value="MITOCHONDRIAL GLYCINE TRANSPORTER"/>
    <property type="match status" value="1"/>
</dbReference>
<evidence type="ECO:0000256" key="8">
    <source>
        <dbReference type="SAM" id="MobiDB-lite"/>
    </source>
</evidence>
<evidence type="ECO:0000256" key="5">
    <source>
        <dbReference type="ARBA" id="ARBA00023136"/>
    </source>
</evidence>
<evidence type="ECO:0000256" key="2">
    <source>
        <dbReference type="ARBA" id="ARBA00022448"/>
    </source>
</evidence>
<dbReference type="eggNOG" id="KOG0766">
    <property type="taxonomic scope" value="Eukaryota"/>
</dbReference>
<evidence type="ECO:0000256" key="7">
    <source>
        <dbReference type="RuleBase" id="RU000488"/>
    </source>
</evidence>
<keyword evidence="10" id="KW-1185">Reference proteome</keyword>